<dbReference type="Pfam" id="PF01649">
    <property type="entry name" value="Ribosomal_S20p"/>
    <property type="match status" value="1"/>
</dbReference>
<sequence length="86" mass="9562">MPITRSAKKALRGSEKKKVFNLRRKRTMKDSVKGVVSSANSKDKKQAETKLSEAYKAIDKAAKNGVIKKNTASRKKARLSKMVAKI</sequence>
<accession>A0A1F5EQ74</accession>
<organism evidence="8 9">
    <name type="scientific">Candidatus Campbellbacteria bacterium RIFCSPHIGHO2_12_FULL_35_10</name>
    <dbReference type="NCBI Taxonomy" id="1797578"/>
    <lineage>
        <taxon>Bacteria</taxon>
        <taxon>Candidatus Campbelliibacteriota</taxon>
    </lineage>
</organism>
<keyword evidence="3 7" id="KW-0694">RNA-binding</keyword>
<proteinExistence type="inferred from homology"/>
<evidence type="ECO:0000256" key="1">
    <source>
        <dbReference type="ARBA" id="ARBA00007634"/>
    </source>
</evidence>
<keyword evidence="5 7" id="KW-0687">Ribonucleoprotein</keyword>
<reference evidence="8 9" key="1">
    <citation type="journal article" date="2016" name="Nat. Commun.">
        <title>Thousands of microbial genomes shed light on interconnected biogeochemical processes in an aquifer system.</title>
        <authorList>
            <person name="Anantharaman K."/>
            <person name="Brown C.T."/>
            <person name="Hug L.A."/>
            <person name="Sharon I."/>
            <person name="Castelle C.J."/>
            <person name="Probst A.J."/>
            <person name="Thomas B.C."/>
            <person name="Singh A."/>
            <person name="Wilkins M.J."/>
            <person name="Karaoz U."/>
            <person name="Brodie E.L."/>
            <person name="Williams K.H."/>
            <person name="Hubbard S.S."/>
            <person name="Banfield J.F."/>
        </authorList>
    </citation>
    <scope>NUCLEOTIDE SEQUENCE [LARGE SCALE GENOMIC DNA]</scope>
</reference>
<dbReference type="InterPro" id="IPR002583">
    <property type="entry name" value="Ribosomal_bS20"/>
</dbReference>
<dbReference type="GO" id="GO:0003735">
    <property type="term" value="F:structural constituent of ribosome"/>
    <property type="evidence" value="ECO:0007669"/>
    <property type="project" value="InterPro"/>
</dbReference>
<evidence type="ECO:0000256" key="2">
    <source>
        <dbReference type="ARBA" id="ARBA00022730"/>
    </source>
</evidence>
<dbReference type="GO" id="GO:0015935">
    <property type="term" value="C:small ribosomal subunit"/>
    <property type="evidence" value="ECO:0007669"/>
    <property type="project" value="TreeGrafter"/>
</dbReference>
<keyword evidence="2 7" id="KW-0699">rRNA-binding</keyword>
<evidence type="ECO:0000313" key="9">
    <source>
        <dbReference type="Proteomes" id="UP000185891"/>
    </source>
</evidence>
<dbReference type="Gene3D" id="1.20.58.110">
    <property type="entry name" value="Ribosomal protein S20"/>
    <property type="match status" value="1"/>
</dbReference>
<comment type="similarity">
    <text evidence="1 7">Belongs to the bacterial ribosomal protein bS20 family.</text>
</comment>
<dbReference type="NCBIfam" id="TIGR00029">
    <property type="entry name" value="S20"/>
    <property type="match status" value="1"/>
</dbReference>
<protein>
    <recommendedName>
        <fullName evidence="6 7">Small ribosomal subunit protein bS20</fullName>
    </recommendedName>
</protein>
<dbReference type="EMBL" id="MFAA01000008">
    <property type="protein sequence ID" value="OGD69543.1"/>
    <property type="molecule type" value="Genomic_DNA"/>
</dbReference>
<evidence type="ECO:0000313" key="8">
    <source>
        <dbReference type="EMBL" id="OGD69543.1"/>
    </source>
</evidence>
<dbReference type="AlphaFoldDB" id="A0A1F5EQ74"/>
<keyword evidence="4 7" id="KW-0689">Ribosomal protein</keyword>
<evidence type="ECO:0000256" key="7">
    <source>
        <dbReference type="HAMAP-Rule" id="MF_00500"/>
    </source>
</evidence>
<evidence type="ECO:0000256" key="4">
    <source>
        <dbReference type="ARBA" id="ARBA00022980"/>
    </source>
</evidence>
<comment type="caution">
    <text evidence="8">The sequence shown here is derived from an EMBL/GenBank/DDBJ whole genome shotgun (WGS) entry which is preliminary data.</text>
</comment>
<gene>
    <name evidence="7" type="primary">rpsT</name>
    <name evidence="8" type="ORF">A3E89_00080</name>
</gene>
<evidence type="ECO:0000256" key="6">
    <source>
        <dbReference type="ARBA" id="ARBA00035136"/>
    </source>
</evidence>
<evidence type="ECO:0000256" key="5">
    <source>
        <dbReference type="ARBA" id="ARBA00023274"/>
    </source>
</evidence>
<dbReference type="GO" id="GO:0006412">
    <property type="term" value="P:translation"/>
    <property type="evidence" value="ECO:0007669"/>
    <property type="project" value="UniProtKB-UniRule"/>
</dbReference>
<name>A0A1F5EQ74_9BACT</name>
<dbReference type="PANTHER" id="PTHR33398">
    <property type="entry name" value="30S RIBOSOMAL PROTEIN S20"/>
    <property type="match status" value="1"/>
</dbReference>
<dbReference type="InterPro" id="IPR036510">
    <property type="entry name" value="Ribosomal_bS20_sf"/>
</dbReference>
<dbReference type="SUPFAM" id="SSF46992">
    <property type="entry name" value="Ribosomal protein S20"/>
    <property type="match status" value="1"/>
</dbReference>
<evidence type="ECO:0000256" key="3">
    <source>
        <dbReference type="ARBA" id="ARBA00022884"/>
    </source>
</evidence>
<dbReference type="Proteomes" id="UP000185891">
    <property type="component" value="Unassembled WGS sequence"/>
</dbReference>
<comment type="function">
    <text evidence="7">Binds directly to 16S ribosomal RNA.</text>
</comment>
<dbReference type="HAMAP" id="MF_00500">
    <property type="entry name" value="Ribosomal_bS20"/>
    <property type="match status" value="1"/>
</dbReference>
<dbReference type="GO" id="GO:0070181">
    <property type="term" value="F:small ribosomal subunit rRNA binding"/>
    <property type="evidence" value="ECO:0007669"/>
    <property type="project" value="TreeGrafter"/>
</dbReference>
<dbReference type="PANTHER" id="PTHR33398:SF1">
    <property type="entry name" value="SMALL RIBOSOMAL SUBUNIT PROTEIN BS20C"/>
    <property type="match status" value="1"/>
</dbReference>